<proteinExistence type="predicted"/>
<dbReference type="Pfam" id="PF09965">
    <property type="entry name" value="DUF2199"/>
    <property type="match status" value="1"/>
</dbReference>
<accession>A0A1S9TLA6</accession>
<organism evidence="1 2">
    <name type="scientific">Bacillus cereus</name>
    <dbReference type="NCBI Taxonomy" id="1396"/>
    <lineage>
        <taxon>Bacteria</taxon>
        <taxon>Bacillati</taxon>
        <taxon>Bacillota</taxon>
        <taxon>Bacilli</taxon>
        <taxon>Bacillales</taxon>
        <taxon>Bacillaceae</taxon>
        <taxon>Bacillus</taxon>
        <taxon>Bacillus cereus group</taxon>
    </lineage>
</organism>
<reference evidence="1 2" key="1">
    <citation type="submission" date="2017-01" db="EMBL/GenBank/DDBJ databases">
        <title>Bacillus cereus isolates.</title>
        <authorList>
            <person name="Beno S.M."/>
        </authorList>
    </citation>
    <scope>NUCLEOTIDE SEQUENCE [LARGE SCALE GENOMIC DNA]</scope>
    <source>
        <strain evidence="1 2">FSL H8-0485</strain>
    </source>
</reference>
<dbReference type="InterPro" id="IPR018697">
    <property type="entry name" value="DUF2199"/>
</dbReference>
<evidence type="ECO:0008006" key="3">
    <source>
        <dbReference type="Google" id="ProtNLM"/>
    </source>
</evidence>
<dbReference type="AlphaFoldDB" id="A0A1S9TLA6"/>
<comment type="caution">
    <text evidence="1">The sequence shown here is derived from an EMBL/GenBank/DDBJ whole genome shotgun (WGS) entry which is preliminary data.</text>
</comment>
<evidence type="ECO:0000313" key="2">
    <source>
        <dbReference type="Proteomes" id="UP000190906"/>
    </source>
</evidence>
<protein>
    <recommendedName>
        <fullName evidence="3">DUF2199 domain-containing protein</fullName>
    </recommendedName>
</protein>
<dbReference type="EMBL" id="MUAJ01000022">
    <property type="protein sequence ID" value="OOR10773.1"/>
    <property type="molecule type" value="Genomic_DNA"/>
</dbReference>
<evidence type="ECO:0000313" key="1">
    <source>
        <dbReference type="EMBL" id="OOR10773.1"/>
    </source>
</evidence>
<dbReference type="Proteomes" id="UP000190906">
    <property type="component" value="Unassembled WGS sequence"/>
</dbReference>
<name>A0A1S9TLA6_BACCE</name>
<gene>
    <name evidence="1" type="ORF">BW897_20665</name>
</gene>
<sequence length="186" mass="22233">MRRRRSYGRTNKKEISYEKFRCTHSEQELPMSYGSDAPIYYYNVPEMERQKRFEINSDICIMDGEYYFVRGCIEIPIIDSNEIFIWNIWVSLSEESFNKTMELWEAKERETEEPYFGWLSTSIPGYPDTLNLRTHVHTRSIGIKPFIELEPTDHPLAIEQREGITLQRVAEIKKIVTQYNREENSE</sequence>
<dbReference type="RefSeq" id="WP_078184600.1">
    <property type="nucleotide sequence ID" value="NZ_MUAJ01000022.1"/>
</dbReference>